<dbReference type="RefSeq" id="WP_096382304.1">
    <property type="nucleotide sequence ID" value="NZ_AP017457.1"/>
</dbReference>
<dbReference type="GeneID" id="80452290"/>
<gene>
    <name evidence="1" type="ORF">AUMI_110990</name>
</gene>
<accession>A0A173LYP5</accession>
<name>A0A173LYP5_9MICO</name>
<sequence length="117" mass="13440">MYRLEFDYERPPLTSNQRIHWRQRAALTKEVRERTAFKAEGIPAMKACTVSLTWVVNDKRRRDADNLVPTLKAMCDGLVDAGVVPDDTPQLMHKVMPVIVYDPDAVAFMHLEIEEQA</sequence>
<dbReference type="GO" id="GO:0006281">
    <property type="term" value="P:DNA repair"/>
    <property type="evidence" value="ECO:0007669"/>
    <property type="project" value="InterPro"/>
</dbReference>
<evidence type="ECO:0000313" key="2">
    <source>
        <dbReference type="Proteomes" id="UP000243847"/>
    </source>
</evidence>
<dbReference type="KEGG" id="amin:AUMI_110990"/>
<organism evidence="1 2">
    <name type="scientific">Aurantimicrobium minutum</name>
    <dbReference type="NCBI Taxonomy" id="708131"/>
    <lineage>
        <taxon>Bacteria</taxon>
        <taxon>Bacillati</taxon>
        <taxon>Actinomycetota</taxon>
        <taxon>Actinomycetes</taxon>
        <taxon>Micrococcales</taxon>
        <taxon>Microbacteriaceae</taxon>
        <taxon>Aurantimicrobium</taxon>
    </lineage>
</organism>
<dbReference type="EMBL" id="AP017457">
    <property type="protein sequence ID" value="BAU99641.1"/>
    <property type="molecule type" value="Genomic_DNA"/>
</dbReference>
<dbReference type="Gene3D" id="3.30.1330.70">
    <property type="entry name" value="Holliday junction resolvase RusA"/>
    <property type="match status" value="1"/>
</dbReference>
<proteinExistence type="predicted"/>
<evidence type="ECO:0000313" key="1">
    <source>
        <dbReference type="EMBL" id="BAU99641.1"/>
    </source>
</evidence>
<dbReference type="InterPro" id="IPR036614">
    <property type="entry name" value="RusA-like_sf"/>
</dbReference>
<protein>
    <submittedName>
        <fullName evidence="1">Uncharacterized protein</fullName>
    </submittedName>
</protein>
<reference evidence="1 2" key="1">
    <citation type="journal article" date="2016" name="Genome Announc.">
        <title>Complete Genome Sequence of Aurantimicrobium minutum Type Strain KNCT, a Planktonic Ultramicrobacterium Isolated from River Water.</title>
        <authorList>
            <person name="Nakai R."/>
            <person name="Fujisawa T."/>
            <person name="Nakamura Y."/>
            <person name="Nishide H."/>
            <person name="Uchiyama I."/>
            <person name="Baba T."/>
            <person name="Toyoda A."/>
            <person name="Fujiyama A."/>
            <person name="Naganuma T."/>
            <person name="Niki H."/>
        </authorList>
    </citation>
    <scope>NUCLEOTIDE SEQUENCE [LARGE SCALE GENOMIC DNA]</scope>
    <source>
        <strain evidence="1 2">KNC</strain>
    </source>
</reference>
<dbReference type="SUPFAM" id="SSF103084">
    <property type="entry name" value="Holliday junction resolvase RusA"/>
    <property type="match status" value="1"/>
</dbReference>
<dbReference type="AlphaFoldDB" id="A0A173LYP5"/>
<dbReference type="GO" id="GO:0000287">
    <property type="term" value="F:magnesium ion binding"/>
    <property type="evidence" value="ECO:0007669"/>
    <property type="project" value="InterPro"/>
</dbReference>
<dbReference type="Proteomes" id="UP000243847">
    <property type="component" value="Chromosome sequence1"/>
</dbReference>
<dbReference type="GO" id="GO:0006310">
    <property type="term" value="P:DNA recombination"/>
    <property type="evidence" value="ECO:0007669"/>
    <property type="project" value="InterPro"/>
</dbReference>
<dbReference type="OrthoDB" id="4547053at2"/>